<dbReference type="GO" id="GO:0031902">
    <property type="term" value="C:late endosome membrane"/>
    <property type="evidence" value="ECO:0007669"/>
    <property type="project" value="TreeGrafter"/>
</dbReference>
<comment type="subcellular location">
    <subcellularLocation>
        <location evidence="1">Membrane</location>
        <topology evidence="1">Single-pass type IV membrane protein</topology>
    </subcellularLocation>
</comment>
<evidence type="ECO:0000313" key="9">
    <source>
        <dbReference type="EMBL" id="EWC87295.1"/>
    </source>
</evidence>
<evidence type="ECO:0000256" key="6">
    <source>
        <dbReference type="ARBA" id="ARBA00023136"/>
    </source>
</evidence>
<dbReference type="Proteomes" id="UP000030673">
    <property type="component" value="Unassembled WGS sequence"/>
</dbReference>
<dbReference type="GO" id="GO:0005484">
    <property type="term" value="F:SNAP receptor activity"/>
    <property type="evidence" value="ECO:0007669"/>
    <property type="project" value="TreeGrafter"/>
</dbReference>
<organism evidence="9 10">
    <name type="scientific">Plasmodium falciparum (isolate NF54)</name>
    <dbReference type="NCBI Taxonomy" id="5843"/>
    <lineage>
        <taxon>Eukaryota</taxon>
        <taxon>Sar</taxon>
        <taxon>Alveolata</taxon>
        <taxon>Apicomplexa</taxon>
        <taxon>Aconoidasida</taxon>
        <taxon>Haemosporida</taxon>
        <taxon>Plasmodiidae</taxon>
        <taxon>Plasmodium</taxon>
        <taxon>Plasmodium (Laverania)</taxon>
    </lineage>
</organism>
<feature type="region of interest" description="Disordered" evidence="7">
    <location>
        <begin position="403"/>
        <end position="429"/>
    </location>
</feature>
<keyword evidence="5 8" id="KW-1133">Transmembrane helix</keyword>
<evidence type="ECO:0000313" key="10">
    <source>
        <dbReference type="Proteomes" id="UP000030673"/>
    </source>
</evidence>
<reference evidence="9 10" key="1">
    <citation type="submission" date="2013-02" db="EMBL/GenBank/DDBJ databases">
        <title>The Genome Sequence of Plasmodium falciparum NF54.</title>
        <authorList>
            <consortium name="The Broad Institute Genome Sequencing Platform"/>
            <consortium name="The Broad Institute Genome Sequencing Center for Infectious Disease"/>
            <person name="Neafsey D."/>
            <person name="Cheeseman I."/>
            <person name="Volkman S."/>
            <person name="Adams J."/>
            <person name="Walker B."/>
            <person name="Young S.K."/>
            <person name="Zeng Q."/>
            <person name="Gargeya S."/>
            <person name="Fitzgerald M."/>
            <person name="Haas B."/>
            <person name="Abouelleil A."/>
            <person name="Alvarado L."/>
            <person name="Arachchi H.M."/>
            <person name="Berlin A.M."/>
            <person name="Chapman S.B."/>
            <person name="Dewar J."/>
            <person name="Goldberg J."/>
            <person name="Griggs A."/>
            <person name="Gujja S."/>
            <person name="Hansen M."/>
            <person name="Howarth C."/>
            <person name="Imamovic A."/>
            <person name="Larimer J."/>
            <person name="McCowan C."/>
            <person name="Murphy C."/>
            <person name="Neiman D."/>
            <person name="Pearson M."/>
            <person name="Priest M."/>
            <person name="Roberts A."/>
            <person name="Saif S."/>
            <person name="Shea T."/>
            <person name="Sisk P."/>
            <person name="Sykes S."/>
            <person name="Wortman J."/>
            <person name="Nusbaum C."/>
            <person name="Birren B."/>
        </authorList>
    </citation>
    <scope>NUCLEOTIDE SEQUENCE [LARGE SCALE GENOMIC DNA]</scope>
    <source>
        <strain evidence="9 10">NF54</strain>
    </source>
</reference>
<accession>W7K3C8</accession>
<evidence type="ECO:0000256" key="2">
    <source>
        <dbReference type="ARBA" id="ARBA00022448"/>
    </source>
</evidence>
<keyword evidence="10" id="KW-1185">Reference proteome</keyword>
<dbReference type="GO" id="GO:0031201">
    <property type="term" value="C:SNARE complex"/>
    <property type="evidence" value="ECO:0007669"/>
    <property type="project" value="TreeGrafter"/>
</dbReference>
<dbReference type="Gene3D" id="1.20.5.110">
    <property type="match status" value="1"/>
</dbReference>
<dbReference type="EMBL" id="KE123846">
    <property type="protein sequence ID" value="EWC87295.1"/>
    <property type="molecule type" value="Genomic_DNA"/>
</dbReference>
<sequence length="429" mass="51408">MVILIFSKRRKPFFGKPSKMSETLYNDYKNNCYEYMKTVLYTEKIIKDNNSDQNKLLNIYEKAIKSAESMFKKMQLEVEANYMVDDKENELNNIYNEICEYKVKLKKFKDEILENDKRKYERSSNNYNNNVNYDDRILLLSDVDLLEKGDVYINHSKILMDNTEYISNDVMNNLNKQRECIKKNVSNISFLSNKLDHAKIIIKNLNKKQLFNKYRLYIIFIFIILTFLLILSIKYNRYVKKYPYIKTNDDNDHNNQNNNIDLILENQKSIQVQNQQNTNYTLDKFNNTQEAKSVFYDFEQKKKDKDINNNENQNKYVNINDYQNYIYKINTKHKYTDENINSNIDEYNTLIDFNEIDNNNNKNQLTKLDTYYQHTHELNKNEKVPEEKQKDNDHIIENVIQNTDENITSSSMSSNINEYPTKSNNNTSS</sequence>
<name>W7K3C8_PLAFO</name>
<dbReference type="PANTHER" id="PTHR21230">
    <property type="entry name" value="VESICLE TRANSPORT V-SNARE PROTEIN VTI1-RELATED"/>
    <property type="match status" value="1"/>
</dbReference>
<dbReference type="OMA" id="NAHNELN"/>
<dbReference type="GO" id="GO:0005789">
    <property type="term" value="C:endoplasmic reticulum membrane"/>
    <property type="evidence" value="ECO:0007669"/>
    <property type="project" value="TreeGrafter"/>
</dbReference>
<gene>
    <name evidence="9" type="ORF">PFNF54_03867</name>
</gene>
<keyword evidence="3 8" id="KW-0812">Transmembrane</keyword>
<feature type="transmembrane region" description="Helical" evidence="8">
    <location>
        <begin position="214"/>
        <end position="233"/>
    </location>
</feature>
<dbReference type="GO" id="GO:0015031">
    <property type="term" value="P:protein transport"/>
    <property type="evidence" value="ECO:0007669"/>
    <property type="project" value="UniProtKB-KW"/>
</dbReference>
<keyword evidence="6 8" id="KW-0472">Membrane</keyword>
<dbReference type="GO" id="GO:0012507">
    <property type="term" value="C:ER to Golgi transport vesicle membrane"/>
    <property type="evidence" value="ECO:0007669"/>
    <property type="project" value="TreeGrafter"/>
</dbReference>
<keyword evidence="2" id="KW-0813">Transport</keyword>
<dbReference type="GO" id="GO:0000149">
    <property type="term" value="F:SNARE binding"/>
    <property type="evidence" value="ECO:0007669"/>
    <property type="project" value="TreeGrafter"/>
</dbReference>
<evidence type="ECO:0000256" key="7">
    <source>
        <dbReference type="SAM" id="MobiDB-lite"/>
    </source>
</evidence>
<evidence type="ECO:0000256" key="8">
    <source>
        <dbReference type="SAM" id="Phobius"/>
    </source>
</evidence>
<evidence type="ECO:0000256" key="4">
    <source>
        <dbReference type="ARBA" id="ARBA00022927"/>
    </source>
</evidence>
<feature type="compositionally biased region" description="Polar residues" evidence="7">
    <location>
        <begin position="415"/>
        <end position="429"/>
    </location>
</feature>
<protein>
    <submittedName>
        <fullName evidence="9">Uncharacterized protein</fullName>
    </submittedName>
</protein>
<dbReference type="GO" id="GO:0006906">
    <property type="term" value="P:vesicle fusion"/>
    <property type="evidence" value="ECO:0007669"/>
    <property type="project" value="TreeGrafter"/>
</dbReference>
<evidence type="ECO:0000256" key="5">
    <source>
        <dbReference type="ARBA" id="ARBA00022989"/>
    </source>
</evidence>
<proteinExistence type="predicted"/>
<keyword evidence="4" id="KW-0653">Protein transport</keyword>
<evidence type="ECO:0000256" key="3">
    <source>
        <dbReference type="ARBA" id="ARBA00022692"/>
    </source>
</evidence>
<dbReference type="AlphaFoldDB" id="W7K3C8"/>
<dbReference type="PANTHER" id="PTHR21230:SF1">
    <property type="entry name" value="GOLGI SNAP RECEPTOR COMPLEX MEMBER 2"/>
    <property type="match status" value="1"/>
</dbReference>
<dbReference type="GO" id="GO:0005794">
    <property type="term" value="C:Golgi apparatus"/>
    <property type="evidence" value="ECO:0007669"/>
    <property type="project" value="TreeGrafter"/>
</dbReference>
<evidence type="ECO:0000256" key="1">
    <source>
        <dbReference type="ARBA" id="ARBA00004211"/>
    </source>
</evidence>